<feature type="domain" description="Serpin" evidence="9">
    <location>
        <begin position="24"/>
        <end position="389"/>
    </location>
</feature>
<dbReference type="Gene3D" id="3.30.497.10">
    <property type="entry name" value="Antithrombin, subunit I, domain 2"/>
    <property type="match status" value="1"/>
</dbReference>
<dbReference type="GO" id="GO:0005615">
    <property type="term" value="C:extracellular space"/>
    <property type="evidence" value="ECO:0007669"/>
    <property type="project" value="InterPro"/>
</dbReference>
<evidence type="ECO:0000313" key="11">
    <source>
        <dbReference type="Proteomes" id="UP000314986"/>
    </source>
</evidence>
<comment type="similarity">
    <text evidence="2">Belongs to the serpin family. Ov-serpin subfamily.</text>
</comment>
<dbReference type="InterPro" id="IPR042185">
    <property type="entry name" value="Serpin_sf_2"/>
</dbReference>
<evidence type="ECO:0000256" key="3">
    <source>
        <dbReference type="ARBA" id="ARBA00022490"/>
    </source>
</evidence>
<dbReference type="Proteomes" id="UP000314986">
    <property type="component" value="Unassembled WGS sequence"/>
</dbReference>
<dbReference type="RefSeq" id="XP_007901245.1">
    <property type="nucleotide sequence ID" value="XM_007903054.2"/>
</dbReference>
<dbReference type="PRINTS" id="PR00676">
    <property type="entry name" value="MASPIN"/>
</dbReference>
<dbReference type="STRING" id="7868.ENSCMIP00000039641"/>
<dbReference type="GO" id="GO:0004867">
    <property type="term" value="F:serine-type endopeptidase inhibitor activity"/>
    <property type="evidence" value="ECO:0007669"/>
    <property type="project" value="UniProtKB-KW"/>
</dbReference>
<dbReference type="SMART" id="SM00093">
    <property type="entry name" value="SERPIN"/>
    <property type="match status" value="1"/>
</dbReference>
<keyword evidence="5" id="KW-0722">Serine protease inhibitor</keyword>
<dbReference type="Pfam" id="PF00079">
    <property type="entry name" value="Serpin"/>
    <property type="match status" value="1"/>
</dbReference>
<evidence type="ECO:0000256" key="6">
    <source>
        <dbReference type="ARBA" id="ARBA00022990"/>
    </source>
</evidence>
<dbReference type="FunFam" id="3.30.497.10:FF:000001">
    <property type="entry name" value="Serine protease inhibitor"/>
    <property type="match status" value="1"/>
</dbReference>
<dbReference type="InterPro" id="IPR023796">
    <property type="entry name" value="Serpin_dom"/>
</dbReference>
<dbReference type="InterPro" id="IPR023795">
    <property type="entry name" value="Serpin_CS"/>
</dbReference>
<dbReference type="GO" id="GO:0005737">
    <property type="term" value="C:cytoplasm"/>
    <property type="evidence" value="ECO:0007669"/>
    <property type="project" value="UniProtKB-SubCell"/>
</dbReference>
<protein>
    <recommendedName>
        <fullName evidence="7">Leukocyte elastase inhibitor</fullName>
    </recommendedName>
    <alternativeName>
        <fullName evidence="8">Serpin B1</fullName>
    </alternativeName>
</protein>
<reference evidence="10" key="5">
    <citation type="submission" date="2025-09" db="UniProtKB">
        <authorList>
            <consortium name="Ensembl"/>
        </authorList>
    </citation>
    <scope>IDENTIFICATION</scope>
</reference>
<keyword evidence="11" id="KW-1185">Reference proteome</keyword>
<reference evidence="11" key="3">
    <citation type="journal article" date="2014" name="Nature">
        <title>Elephant shark genome provides unique insights into gnathostome evolution.</title>
        <authorList>
            <consortium name="International Elephant Shark Genome Sequencing Consortium"/>
            <person name="Venkatesh B."/>
            <person name="Lee A.P."/>
            <person name="Ravi V."/>
            <person name="Maurya A.K."/>
            <person name="Lian M.M."/>
            <person name="Swann J.B."/>
            <person name="Ohta Y."/>
            <person name="Flajnik M.F."/>
            <person name="Sutoh Y."/>
            <person name="Kasahara M."/>
            <person name="Hoon S."/>
            <person name="Gangu V."/>
            <person name="Roy S.W."/>
            <person name="Irimia M."/>
            <person name="Korzh V."/>
            <person name="Kondrychyn I."/>
            <person name="Lim Z.W."/>
            <person name="Tay B.H."/>
            <person name="Tohari S."/>
            <person name="Kong K.W."/>
            <person name="Ho S."/>
            <person name="Lorente-Galdos B."/>
            <person name="Quilez J."/>
            <person name="Marques-Bonet T."/>
            <person name="Raney B.J."/>
            <person name="Ingham P.W."/>
            <person name="Tay A."/>
            <person name="Hillier L.W."/>
            <person name="Minx P."/>
            <person name="Boehm T."/>
            <person name="Wilson R.K."/>
            <person name="Brenner S."/>
            <person name="Warren W.C."/>
        </authorList>
    </citation>
    <scope>NUCLEOTIDE SEQUENCE [LARGE SCALE GENOMIC DNA]</scope>
</reference>
<dbReference type="Ensembl" id="ENSCMIT00000040211.1">
    <property type="protein sequence ID" value="ENSCMIP00000039641.1"/>
    <property type="gene ID" value="ENSCMIG00000016603.1"/>
</dbReference>
<organism evidence="10 11">
    <name type="scientific">Callorhinchus milii</name>
    <name type="common">Ghost shark</name>
    <dbReference type="NCBI Taxonomy" id="7868"/>
    <lineage>
        <taxon>Eukaryota</taxon>
        <taxon>Metazoa</taxon>
        <taxon>Chordata</taxon>
        <taxon>Craniata</taxon>
        <taxon>Vertebrata</taxon>
        <taxon>Chondrichthyes</taxon>
        <taxon>Holocephali</taxon>
        <taxon>Chimaeriformes</taxon>
        <taxon>Callorhinchidae</taxon>
        <taxon>Callorhinchus</taxon>
    </lineage>
</organism>
<dbReference type="PROSITE" id="PS00284">
    <property type="entry name" value="SERPIN"/>
    <property type="match status" value="1"/>
</dbReference>
<proteinExistence type="inferred from homology"/>
<dbReference type="OrthoDB" id="671595at2759"/>
<reference evidence="10" key="4">
    <citation type="submission" date="2025-08" db="UniProtKB">
        <authorList>
            <consortium name="Ensembl"/>
        </authorList>
    </citation>
    <scope>IDENTIFICATION</scope>
</reference>
<dbReference type="FunFam" id="2.30.39.10:FF:000014">
    <property type="entry name" value="Serpin family B member 9"/>
    <property type="match status" value="1"/>
</dbReference>
<dbReference type="GeneTree" id="ENSGT00940000154573"/>
<evidence type="ECO:0000256" key="1">
    <source>
        <dbReference type="ARBA" id="ARBA00004496"/>
    </source>
</evidence>
<dbReference type="InterPro" id="IPR000240">
    <property type="entry name" value="Serpin_B9/Maspin"/>
</dbReference>
<keyword evidence="4" id="KW-0646">Protease inhibitor</keyword>
<dbReference type="InParanoid" id="A0A4W3JJN2"/>
<dbReference type="Gene3D" id="2.30.39.10">
    <property type="entry name" value="Alpha-1-antitrypsin, domain 1"/>
    <property type="match status" value="1"/>
</dbReference>
<dbReference type="SUPFAM" id="SSF56574">
    <property type="entry name" value="Serpins"/>
    <property type="match status" value="1"/>
</dbReference>
<dbReference type="OMA" id="NKNTHKS"/>
<keyword evidence="3" id="KW-0963">Cytoplasm</keyword>
<reference evidence="11" key="1">
    <citation type="journal article" date="2006" name="Science">
        <title>Ancient noncoding elements conserved in the human genome.</title>
        <authorList>
            <person name="Venkatesh B."/>
            <person name="Kirkness E.F."/>
            <person name="Loh Y.H."/>
            <person name="Halpern A.L."/>
            <person name="Lee A.P."/>
            <person name="Johnson J."/>
            <person name="Dandona N."/>
            <person name="Viswanathan L.D."/>
            <person name="Tay A."/>
            <person name="Venter J.C."/>
            <person name="Strausberg R.L."/>
            <person name="Brenner S."/>
        </authorList>
    </citation>
    <scope>NUCLEOTIDE SEQUENCE [LARGE SCALE GENOMIC DNA]</scope>
</reference>
<dbReference type="InterPro" id="IPR042178">
    <property type="entry name" value="Serpin_sf_1"/>
</dbReference>
<evidence type="ECO:0000256" key="4">
    <source>
        <dbReference type="ARBA" id="ARBA00022690"/>
    </source>
</evidence>
<dbReference type="PANTHER" id="PTHR11461:SF180">
    <property type="entry name" value="LEUKOCYTE ELASTASE INHIBITOR"/>
    <property type="match status" value="1"/>
</dbReference>
<comment type="subcellular location">
    <subcellularLocation>
        <location evidence="1">Cytoplasm</location>
    </subcellularLocation>
</comment>
<name>A0A4W3JJN2_CALMI</name>
<dbReference type="CDD" id="cd19956">
    <property type="entry name" value="serpinB"/>
    <property type="match status" value="1"/>
</dbReference>
<dbReference type="InterPro" id="IPR000215">
    <property type="entry name" value="Serpin_fam"/>
</dbReference>
<dbReference type="GeneID" id="103184841"/>
<evidence type="ECO:0000256" key="7">
    <source>
        <dbReference type="ARBA" id="ARBA00073281"/>
    </source>
</evidence>
<keyword evidence="6" id="KW-0007">Acetylation</keyword>
<evidence type="ECO:0000256" key="2">
    <source>
        <dbReference type="ARBA" id="ARBA00006426"/>
    </source>
</evidence>
<gene>
    <name evidence="10" type="primary">LOC103184841</name>
</gene>
<dbReference type="InterPro" id="IPR036186">
    <property type="entry name" value="Serpin_sf"/>
</dbReference>
<evidence type="ECO:0000313" key="10">
    <source>
        <dbReference type="Ensembl" id="ENSCMIP00000039641.1"/>
    </source>
</evidence>
<reference evidence="11" key="2">
    <citation type="journal article" date="2007" name="PLoS Biol.">
        <title>Survey sequencing and comparative analysis of the elephant shark (Callorhinchus milii) genome.</title>
        <authorList>
            <person name="Venkatesh B."/>
            <person name="Kirkness E.F."/>
            <person name="Loh Y.H."/>
            <person name="Halpern A.L."/>
            <person name="Lee A.P."/>
            <person name="Johnson J."/>
            <person name="Dandona N."/>
            <person name="Viswanathan L.D."/>
            <person name="Tay A."/>
            <person name="Venter J.C."/>
            <person name="Strausberg R.L."/>
            <person name="Brenner S."/>
        </authorList>
    </citation>
    <scope>NUCLEOTIDE SEQUENCE [LARGE SCALE GENOMIC DNA]</scope>
</reference>
<evidence type="ECO:0000256" key="5">
    <source>
        <dbReference type="ARBA" id="ARBA00022900"/>
    </source>
</evidence>
<evidence type="ECO:0000259" key="9">
    <source>
        <dbReference type="SMART" id="SM00093"/>
    </source>
</evidence>
<dbReference type="KEGG" id="cmk:103184841"/>
<accession>A0A4W3JJN2</accession>
<dbReference type="AlphaFoldDB" id="A0A4W3JJN2"/>
<evidence type="ECO:0000256" key="8">
    <source>
        <dbReference type="ARBA" id="ARBA00079383"/>
    </source>
</evidence>
<sequence length="389" mass="44308">MSLSRCLQISAMDPMVAANVNFTLELFKKLNGNKNGNVFFSPLSVSAALGMVYLGAKGNTATQMGRVLHFSETDDIHCGFQALQDAFNKPNSTYLLTVANQLYVDKTYNLLPEFVASIRKLYQTDLEPVDFIKATEEARKQINSWIETKTNGKIQNLLDEGSIDDLTRLVLVNAIYFKGNWMTQFQKANTIERPFRITQNETKPMQMMHCRKRFNITCIKEIQCKILELPYMNNELSMIVLLPEDIRDNSTGLEQLEKGLTLDTLMDWTSPERMHMVEVAVALPKFKLEDQFDLESTLSDMGMRDAFDDTLADFSGMTEKNDLVLSKVVHKAYVEINEEGTEAAAATAVVTRTKRFTTVSTFEADHPFFFFIRHNKTHTILFFGRFCSP</sequence>
<dbReference type="PANTHER" id="PTHR11461">
    <property type="entry name" value="SERINE PROTEASE INHIBITOR, SERPIN"/>
    <property type="match status" value="1"/>
</dbReference>